<feature type="domain" description="Uncharacterized protein TP-0789" evidence="3">
    <location>
        <begin position="71"/>
        <end position="249"/>
    </location>
</feature>
<protein>
    <submittedName>
        <fullName evidence="4">Outer membrane lipoprotein-sorting protein</fullName>
    </submittedName>
</protein>
<dbReference type="RefSeq" id="WP_272753246.1">
    <property type="nucleotide sequence ID" value="NZ_JAQQLF010000031.1"/>
</dbReference>
<comment type="caution">
    <text evidence="4">The sequence shown here is derived from an EMBL/GenBank/DDBJ whole genome shotgun (WGS) entry which is preliminary data.</text>
</comment>
<feature type="signal peptide" evidence="2">
    <location>
        <begin position="1"/>
        <end position="17"/>
    </location>
</feature>
<dbReference type="InterPro" id="IPR033399">
    <property type="entry name" value="TP_0789-like"/>
</dbReference>
<dbReference type="Pfam" id="PF17131">
    <property type="entry name" value="LolA_like"/>
    <property type="match status" value="1"/>
</dbReference>
<evidence type="ECO:0000313" key="5">
    <source>
        <dbReference type="Proteomes" id="UP001219956"/>
    </source>
</evidence>
<sequence>MRKLLFTLLLAAGLAQAAPDAQQLLAASDAIRNPGQSFSLDNTLIEYRNGREQGQTQLQIYARPASDSGQYRNLIRFLAPLRDAGKLMLKNGNELWFYDPASKASVRISPQQRLLGQAANGDVMTVNLARDYRARLDGEEAIQDGERQSRASYRLALQASHDDVTYPRITLWVDAANSRPIKGQFYSDSGRLLKTAFYRRYQLQLGVQRPSETVIIDGLDPGWITVMRTGNLLARDIPETWLQRDYLPRFRAE</sequence>
<reference evidence="4 5" key="1">
    <citation type="submission" date="2023-01" db="EMBL/GenBank/DDBJ databases">
        <title>Novel species of the genus Vogesella isolated from rivers.</title>
        <authorList>
            <person name="Lu H."/>
        </authorList>
    </citation>
    <scope>NUCLEOTIDE SEQUENCE [LARGE SCALE GENOMIC DNA]</scope>
    <source>
        <strain evidence="4 5">DC21W</strain>
    </source>
</reference>
<evidence type="ECO:0000313" key="4">
    <source>
        <dbReference type="EMBL" id="MDC7719058.1"/>
    </source>
</evidence>
<dbReference type="Gene3D" id="2.50.20.10">
    <property type="entry name" value="Lipoprotein localisation LolA/LolB/LppX"/>
    <property type="match status" value="1"/>
</dbReference>
<name>A0ABT5J3N7_9NEIS</name>
<dbReference type="PANTHER" id="PTHR37507:SF2">
    <property type="entry name" value="SPORULATION PROTEIN YDCC"/>
    <property type="match status" value="1"/>
</dbReference>
<dbReference type="Proteomes" id="UP001219956">
    <property type="component" value="Unassembled WGS sequence"/>
</dbReference>
<proteinExistence type="predicted"/>
<keyword evidence="4" id="KW-0449">Lipoprotein</keyword>
<accession>A0ABT5J3N7</accession>
<evidence type="ECO:0000256" key="1">
    <source>
        <dbReference type="ARBA" id="ARBA00022729"/>
    </source>
</evidence>
<evidence type="ECO:0000259" key="3">
    <source>
        <dbReference type="Pfam" id="PF17131"/>
    </source>
</evidence>
<evidence type="ECO:0000256" key="2">
    <source>
        <dbReference type="SAM" id="SignalP"/>
    </source>
</evidence>
<gene>
    <name evidence="4" type="ORF">PQU95_17795</name>
</gene>
<dbReference type="EMBL" id="JAQQLF010000031">
    <property type="protein sequence ID" value="MDC7719058.1"/>
    <property type="molecule type" value="Genomic_DNA"/>
</dbReference>
<keyword evidence="5" id="KW-1185">Reference proteome</keyword>
<dbReference type="InterPro" id="IPR011220">
    <property type="entry name" value="UCP028205"/>
</dbReference>
<organism evidence="4 5">
    <name type="scientific">Vogesella aquatica</name>
    <dbReference type="NCBI Taxonomy" id="2984206"/>
    <lineage>
        <taxon>Bacteria</taxon>
        <taxon>Pseudomonadati</taxon>
        <taxon>Pseudomonadota</taxon>
        <taxon>Betaproteobacteria</taxon>
        <taxon>Neisseriales</taxon>
        <taxon>Chromobacteriaceae</taxon>
        <taxon>Vogesella</taxon>
    </lineage>
</organism>
<dbReference type="SUPFAM" id="SSF89392">
    <property type="entry name" value="Prokaryotic lipoproteins and lipoprotein localization factors"/>
    <property type="match status" value="1"/>
</dbReference>
<feature type="chain" id="PRO_5047373115" evidence="2">
    <location>
        <begin position="18"/>
        <end position="253"/>
    </location>
</feature>
<dbReference type="InterPro" id="IPR052944">
    <property type="entry name" value="Sporulation_related"/>
</dbReference>
<dbReference type="PIRSF" id="PIRSF028205">
    <property type="entry name" value="UCP028205"/>
    <property type="match status" value="1"/>
</dbReference>
<keyword evidence="1 2" id="KW-0732">Signal</keyword>
<dbReference type="PANTHER" id="PTHR37507">
    <property type="entry name" value="SPORULATION PROTEIN YDCC"/>
    <property type="match status" value="1"/>
</dbReference>
<dbReference type="InterPro" id="IPR029046">
    <property type="entry name" value="LolA/LolB/LppX"/>
</dbReference>
<dbReference type="CDD" id="cd16329">
    <property type="entry name" value="LolA_like"/>
    <property type="match status" value="1"/>
</dbReference>